<dbReference type="CTD" id="8237216"/>
<dbReference type="EMBL" id="DS235430">
    <property type="protein sequence ID" value="EEB15688.1"/>
    <property type="molecule type" value="Genomic_DNA"/>
</dbReference>
<dbReference type="VEuPathDB" id="VectorBase:PHUM380230"/>
<reference evidence="3" key="3">
    <citation type="submission" date="2021-02" db="UniProtKB">
        <authorList>
            <consortium name="EnsemblMetazoa"/>
        </authorList>
    </citation>
    <scope>IDENTIFICATION</scope>
    <source>
        <strain evidence="3">USDA</strain>
    </source>
</reference>
<proteinExistence type="predicted"/>
<sequence>MDTNINSGNVSNGSKVTSPRSSGNNLTAPGSYIYTSSANILSQREKPPLLPKYQGYTSSSAAAPAATTTSSYRLSSFSGRTKISDTAVSGDPTTVRFLNKRIRIIKKKKTFIKYK</sequence>
<reference evidence="2" key="2">
    <citation type="submission" date="2007-04" db="EMBL/GenBank/DDBJ databases">
        <title>The genome of the human body louse.</title>
        <authorList>
            <consortium name="The Human Body Louse Genome Consortium"/>
            <person name="Kirkness E."/>
            <person name="Walenz B."/>
            <person name="Hass B."/>
            <person name="Bruggner R."/>
            <person name="Strausberg R."/>
        </authorList>
    </citation>
    <scope>NUCLEOTIDE SEQUENCE</scope>
    <source>
        <strain evidence="2">USDA</strain>
    </source>
</reference>
<organism>
    <name type="scientific">Pediculus humanus subsp. corporis</name>
    <name type="common">Body louse</name>
    <dbReference type="NCBI Taxonomy" id="121224"/>
    <lineage>
        <taxon>Eukaryota</taxon>
        <taxon>Metazoa</taxon>
        <taxon>Ecdysozoa</taxon>
        <taxon>Arthropoda</taxon>
        <taxon>Hexapoda</taxon>
        <taxon>Insecta</taxon>
        <taxon>Pterygota</taxon>
        <taxon>Neoptera</taxon>
        <taxon>Paraneoptera</taxon>
        <taxon>Psocodea</taxon>
        <taxon>Troctomorpha</taxon>
        <taxon>Phthiraptera</taxon>
        <taxon>Anoplura</taxon>
        <taxon>Pediculidae</taxon>
        <taxon>Pediculus</taxon>
    </lineage>
</organism>
<feature type="region of interest" description="Disordered" evidence="1">
    <location>
        <begin position="1"/>
        <end position="28"/>
    </location>
</feature>
<feature type="compositionally biased region" description="Low complexity" evidence="1">
    <location>
        <begin position="57"/>
        <end position="71"/>
    </location>
</feature>
<dbReference type="EMBL" id="AAZO01004442">
    <property type="status" value="NOT_ANNOTATED_CDS"/>
    <property type="molecule type" value="Genomic_DNA"/>
</dbReference>
<feature type="region of interest" description="Disordered" evidence="1">
    <location>
        <begin position="45"/>
        <end position="74"/>
    </location>
</feature>
<dbReference type="GeneID" id="8237216"/>
<dbReference type="KEGG" id="phu:Phum_PHUM380230"/>
<name>E0VQN2_PEDHC</name>
<evidence type="ECO:0000313" key="4">
    <source>
        <dbReference type="Proteomes" id="UP000009046"/>
    </source>
</evidence>
<evidence type="ECO:0000313" key="3">
    <source>
        <dbReference type="EnsemblMetazoa" id="PHUM380230-PA"/>
    </source>
</evidence>
<gene>
    <name evidence="3" type="primary">8237216</name>
    <name evidence="2" type="ORF">Phum_PHUM380230</name>
</gene>
<protein>
    <submittedName>
        <fullName evidence="2 3">Uncharacterized protein</fullName>
    </submittedName>
</protein>
<reference evidence="2" key="1">
    <citation type="submission" date="2007-04" db="EMBL/GenBank/DDBJ databases">
        <title>Annotation of Pediculus humanus corporis strain USDA.</title>
        <authorList>
            <person name="Kirkness E."/>
            <person name="Hannick L."/>
            <person name="Hass B."/>
            <person name="Bruggner R."/>
            <person name="Lawson D."/>
            <person name="Bidwell S."/>
            <person name="Joardar V."/>
            <person name="Caler E."/>
            <person name="Walenz B."/>
            <person name="Inman J."/>
            <person name="Schobel S."/>
            <person name="Galinsky K."/>
            <person name="Amedeo P."/>
            <person name="Strausberg R."/>
        </authorList>
    </citation>
    <scope>NUCLEOTIDE SEQUENCE</scope>
    <source>
        <strain evidence="2">USDA</strain>
    </source>
</reference>
<dbReference type="RefSeq" id="XP_002428426.1">
    <property type="nucleotide sequence ID" value="XM_002428381.1"/>
</dbReference>
<dbReference type="HOGENOM" id="CLU_2111780_0_0_1"/>
<accession>E0VQN2</accession>
<dbReference type="EnsemblMetazoa" id="PHUM380230-RA">
    <property type="protein sequence ID" value="PHUM380230-PA"/>
    <property type="gene ID" value="PHUM380230"/>
</dbReference>
<keyword evidence="4" id="KW-1185">Reference proteome</keyword>
<evidence type="ECO:0000313" key="2">
    <source>
        <dbReference type="EMBL" id="EEB15688.1"/>
    </source>
</evidence>
<dbReference type="Proteomes" id="UP000009046">
    <property type="component" value="Unassembled WGS sequence"/>
</dbReference>
<dbReference type="InParanoid" id="E0VQN2"/>
<dbReference type="AlphaFoldDB" id="E0VQN2"/>
<evidence type="ECO:0000256" key="1">
    <source>
        <dbReference type="SAM" id="MobiDB-lite"/>
    </source>
</evidence>